<evidence type="ECO:0000313" key="2">
    <source>
        <dbReference type="Proteomes" id="UP000236291"/>
    </source>
</evidence>
<dbReference type="Proteomes" id="UP000236291">
    <property type="component" value="Unassembled WGS sequence"/>
</dbReference>
<dbReference type="EMBL" id="ASHM01006197">
    <property type="protein sequence ID" value="PNY13598.1"/>
    <property type="molecule type" value="Genomic_DNA"/>
</dbReference>
<gene>
    <name evidence="1" type="ORF">L195_g010256</name>
</gene>
<dbReference type="PANTHER" id="PTHR33116:SF78">
    <property type="entry name" value="OS12G0587133 PROTEIN"/>
    <property type="match status" value="1"/>
</dbReference>
<dbReference type="PANTHER" id="PTHR33116">
    <property type="entry name" value="REVERSE TRANSCRIPTASE ZINC-BINDING DOMAIN-CONTAINING PROTEIN-RELATED-RELATED"/>
    <property type="match status" value="1"/>
</dbReference>
<dbReference type="GO" id="GO:0003964">
    <property type="term" value="F:RNA-directed DNA polymerase activity"/>
    <property type="evidence" value="ECO:0007669"/>
    <property type="project" value="UniProtKB-KW"/>
</dbReference>
<comment type="caution">
    <text evidence="1">The sequence shown here is derived from an EMBL/GenBank/DDBJ whole genome shotgun (WGS) entry which is preliminary data.</text>
</comment>
<proteinExistence type="predicted"/>
<reference evidence="1 2" key="2">
    <citation type="journal article" date="2017" name="Front. Plant Sci.">
        <title>Gene Classification and Mining of Molecular Markers Useful in Red Clover (Trifolium pratense) Breeding.</title>
        <authorList>
            <person name="Istvanek J."/>
            <person name="Dluhosova J."/>
            <person name="Dluhos P."/>
            <person name="Patkova L."/>
            <person name="Nedelnik J."/>
            <person name="Repkova J."/>
        </authorList>
    </citation>
    <scope>NUCLEOTIDE SEQUENCE [LARGE SCALE GENOMIC DNA]</scope>
    <source>
        <strain evidence="2">cv. Tatra</strain>
        <tissue evidence="1">Young leaves</tissue>
    </source>
</reference>
<accession>A0A2K3PE66</accession>
<keyword evidence="1" id="KW-0695">RNA-directed DNA polymerase</keyword>
<dbReference type="AlphaFoldDB" id="A0A2K3PE66"/>
<protein>
    <submittedName>
        <fullName evidence="1">RNA-directed DNA polymerase (Reverse transcriptase)</fullName>
    </submittedName>
</protein>
<organism evidence="1 2">
    <name type="scientific">Trifolium pratense</name>
    <name type="common">Red clover</name>
    <dbReference type="NCBI Taxonomy" id="57577"/>
    <lineage>
        <taxon>Eukaryota</taxon>
        <taxon>Viridiplantae</taxon>
        <taxon>Streptophyta</taxon>
        <taxon>Embryophyta</taxon>
        <taxon>Tracheophyta</taxon>
        <taxon>Spermatophyta</taxon>
        <taxon>Magnoliopsida</taxon>
        <taxon>eudicotyledons</taxon>
        <taxon>Gunneridae</taxon>
        <taxon>Pentapetalae</taxon>
        <taxon>rosids</taxon>
        <taxon>fabids</taxon>
        <taxon>Fabales</taxon>
        <taxon>Fabaceae</taxon>
        <taxon>Papilionoideae</taxon>
        <taxon>50 kb inversion clade</taxon>
        <taxon>NPAAA clade</taxon>
        <taxon>Hologalegina</taxon>
        <taxon>IRL clade</taxon>
        <taxon>Trifolieae</taxon>
        <taxon>Trifolium</taxon>
    </lineage>
</organism>
<keyword evidence="1" id="KW-0808">Transferase</keyword>
<evidence type="ECO:0000313" key="1">
    <source>
        <dbReference type="EMBL" id="PNY13598.1"/>
    </source>
</evidence>
<name>A0A2K3PE66_TRIPR</name>
<sequence length="203" mass="22583">MNDVSRDVVVWPAMVMNSVMAMNDNFVDGDDDLKMITLREEILQHTGFTQANSLGRYLGANLAPGRSRITLSKSVLGTIPYYHMQYATIPKTICEEVDKIQRDFVWGDSDQGTKIRLQIGDSHSTNFWLDKWSPNKGALISIANQDYIITTLSVSDALTTSGDWDHDFLMNNSPAYNVSHILALPAPTDVDGLDIIGWEGTIT</sequence>
<keyword evidence="1" id="KW-0548">Nucleotidyltransferase</keyword>
<reference evidence="1 2" key="1">
    <citation type="journal article" date="2014" name="Am. J. Bot.">
        <title>Genome assembly and annotation for red clover (Trifolium pratense; Fabaceae).</title>
        <authorList>
            <person name="Istvanek J."/>
            <person name="Jaros M."/>
            <person name="Krenek A."/>
            <person name="Repkova J."/>
        </authorList>
    </citation>
    <scope>NUCLEOTIDE SEQUENCE [LARGE SCALE GENOMIC DNA]</scope>
    <source>
        <strain evidence="2">cv. Tatra</strain>
        <tissue evidence="1">Young leaves</tissue>
    </source>
</reference>